<name>A0A8V1A2F0_CHICK</name>
<feature type="chain" id="PRO_5036499555" description="Secreted protein" evidence="2">
    <location>
        <begin position="25"/>
        <end position="98"/>
    </location>
</feature>
<reference evidence="3" key="2">
    <citation type="submission" date="2025-08" db="UniProtKB">
        <authorList>
            <consortium name="Ensembl"/>
        </authorList>
    </citation>
    <scope>IDENTIFICATION</scope>
    <source>
        <strain evidence="3">broiler</strain>
    </source>
</reference>
<evidence type="ECO:0008006" key="5">
    <source>
        <dbReference type="Google" id="ProtNLM"/>
    </source>
</evidence>
<protein>
    <recommendedName>
        <fullName evidence="5">Secreted protein</fullName>
    </recommendedName>
</protein>
<keyword evidence="2" id="KW-0732">Signal</keyword>
<dbReference type="Ensembl" id="ENSGALT00010059917.1">
    <property type="protein sequence ID" value="ENSGALP00010036677.1"/>
    <property type="gene ID" value="ENSGALG00010024562.1"/>
</dbReference>
<evidence type="ECO:0000256" key="1">
    <source>
        <dbReference type="SAM" id="MobiDB-lite"/>
    </source>
</evidence>
<dbReference type="AlphaFoldDB" id="A0A8V1A2F0"/>
<dbReference type="Proteomes" id="UP000000539">
    <property type="component" value="Chromosome 5"/>
</dbReference>
<evidence type="ECO:0000256" key="2">
    <source>
        <dbReference type="SAM" id="SignalP"/>
    </source>
</evidence>
<accession>A0A8V1A2F0</accession>
<feature type="region of interest" description="Disordered" evidence="1">
    <location>
        <begin position="78"/>
        <end position="98"/>
    </location>
</feature>
<reference evidence="3" key="3">
    <citation type="submission" date="2025-09" db="UniProtKB">
        <authorList>
            <consortium name="Ensembl"/>
        </authorList>
    </citation>
    <scope>IDENTIFICATION</scope>
    <source>
        <strain evidence="3">broiler</strain>
    </source>
</reference>
<dbReference type="GeneTree" id="ENSGT01030000238651"/>
<reference evidence="3" key="1">
    <citation type="submission" date="2020-11" db="EMBL/GenBank/DDBJ databases">
        <title>Gallus gallus (Chicken) genome, bGalGal1, GRCg7b, maternal haplotype autosomes + Z &amp; W.</title>
        <authorList>
            <person name="Warren W."/>
            <person name="Formenti G."/>
            <person name="Fedrigo O."/>
            <person name="Haase B."/>
            <person name="Mountcastle J."/>
            <person name="Balacco J."/>
            <person name="Tracey A."/>
            <person name="Schneider V."/>
            <person name="Okimoto R."/>
            <person name="Cheng H."/>
            <person name="Hawken R."/>
            <person name="Howe K."/>
            <person name="Jarvis E.D."/>
        </authorList>
    </citation>
    <scope>NUCLEOTIDE SEQUENCE [LARGE SCALE GENOMIC DNA]</scope>
    <source>
        <strain evidence="3">Broiler</strain>
    </source>
</reference>
<organism evidence="3 4">
    <name type="scientific">Gallus gallus</name>
    <name type="common">Chicken</name>
    <dbReference type="NCBI Taxonomy" id="9031"/>
    <lineage>
        <taxon>Eukaryota</taxon>
        <taxon>Metazoa</taxon>
        <taxon>Chordata</taxon>
        <taxon>Craniata</taxon>
        <taxon>Vertebrata</taxon>
        <taxon>Euteleostomi</taxon>
        <taxon>Archelosauria</taxon>
        <taxon>Archosauria</taxon>
        <taxon>Dinosauria</taxon>
        <taxon>Saurischia</taxon>
        <taxon>Theropoda</taxon>
        <taxon>Coelurosauria</taxon>
        <taxon>Aves</taxon>
        <taxon>Neognathae</taxon>
        <taxon>Galloanserae</taxon>
        <taxon>Galliformes</taxon>
        <taxon>Phasianidae</taxon>
        <taxon>Phasianinae</taxon>
        <taxon>Gallus</taxon>
    </lineage>
</organism>
<evidence type="ECO:0000313" key="4">
    <source>
        <dbReference type="Proteomes" id="UP000000539"/>
    </source>
</evidence>
<feature type="signal peptide" evidence="2">
    <location>
        <begin position="1"/>
        <end position="24"/>
    </location>
</feature>
<sequence>MGKRGHWECFSWALLSCLLGLSIATLSTVTCYGLHFSIISNAALESSSYRAIHHTGTARLWRTQCLGREGTLEVKTINPVGHPNPTATQPHRIGHHHL</sequence>
<keyword evidence="4" id="KW-1185">Reference proteome</keyword>
<proteinExistence type="predicted"/>
<evidence type="ECO:0000313" key="3">
    <source>
        <dbReference type="Ensembl" id="ENSGALP00010036677.1"/>
    </source>
</evidence>